<gene>
    <name evidence="2" type="ORF">GH266_03595</name>
</gene>
<accession>A0A857C466</accession>
<sequence length="162" mass="17222">MTVTYAGSAELAGVIPAAGASVAKPKRDVGRAMMFGAKGRCPACGAGRLYGKYLKVEPVCASCGEELHHHRADDAPPYFTIFVVGHVVLPIALAVEMAMMPPMWLHAVLWLPLIVIMTLACLPPIKGALIGLQWANYMHGFDPNAIGDDEPAYDFGGDGSRT</sequence>
<dbReference type="EMBL" id="CP046908">
    <property type="protein sequence ID" value="QGZ33668.1"/>
    <property type="molecule type" value="Genomic_DNA"/>
</dbReference>
<dbReference type="AlphaFoldDB" id="A0A857C466"/>
<reference evidence="2 3" key="1">
    <citation type="submission" date="2019-12" db="EMBL/GenBank/DDBJ databases">
        <title>The genome of Stappia indica PHM037.</title>
        <authorList>
            <person name="Kacar D."/>
            <person name="Galan B."/>
            <person name="Canedo L."/>
            <person name="Rodriguez P."/>
            <person name="de la Calle F."/>
            <person name="Garcia J.L."/>
        </authorList>
    </citation>
    <scope>NUCLEOTIDE SEQUENCE [LARGE SCALE GENOMIC DNA]</scope>
    <source>
        <strain evidence="2 3">PHM037</strain>
    </source>
</reference>
<name>A0A857C466_9HYPH</name>
<dbReference type="RefSeq" id="WP_158192675.1">
    <property type="nucleotide sequence ID" value="NZ_CP046908.1"/>
</dbReference>
<dbReference type="KEGG" id="siw:GH266_03595"/>
<proteinExistence type="predicted"/>
<dbReference type="InterPro" id="IPR009325">
    <property type="entry name" value="DUF983"/>
</dbReference>
<dbReference type="OrthoDB" id="9799456at2"/>
<protein>
    <submittedName>
        <fullName evidence="2">DUF983 domain-containing protein</fullName>
    </submittedName>
</protein>
<evidence type="ECO:0000313" key="2">
    <source>
        <dbReference type="EMBL" id="QGZ33668.1"/>
    </source>
</evidence>
<evidence type="ECO:0000256" key="1">
    <source>
        <dbReference type="SAM" id="Phobius"/>
    </source>
</evidence>
<feature type="transmembrane region" description="Helical" evidence="1">
    <location>
        <begin position="103"/>
        <end position="122"/>
    </location>
</feature>
<keyword evidence="1" id="KW-0812">Transmembrane</keyword>
<keyword evidence="1" id="KW-0472">Membrane</keyword>
<feature type="transmembrane region" description="Helical" evidence="1">
    <location>
        <begin position="78"/>
        <end position="97"/>
    </location>
</feature>
<dbReference type="Proteomes" id="UP000435648">
    <property type="component" value="Chromosome"/>
</dbReference>
<organism evidence="2 3">
    <name type="scientific">Stappia indica</name>
    <dbReference type="NCBI Taxonomy" id="538381"/>
    <lineage>
        <taxon>Bacteria</taxon>
        <taxon>Pseudomonadati</taxon>
        <taxon>Pseudomonadota</taxon>
        <taxon>Alphaproteobacteria</taxon>
        <taxon>Hyphomicrobiales</taxon>
        <taxon>Stappiaceae</taxon>
        <taxon>Stappia</taxon>
    </lineage>
</organism>
<dbReference type="Pfam" id="PF06170">
    <property type="entry name" value="DUF983"/>
    <property type="match status" value="1"/>
</dbReference>
<keyword evidence="1" id="KW-1133">Transmembrane helix</keyword>
<evidence type="ECO:0000313" key="3">
    <source>
        <dbReference type="Proteomes" id="UP000435648"/>
    </source>
</evidence>